<evidence type="ECO:0000313" key="2">
    <source>
        <dbReference type="Proteomes" id="UP001163603"/>
    </source>
</evidence>
<evidence type="ECO:0000313" key="1">
    <source>
        <dbReference type="EMBL" id="KAJ0007261.1"/>
    </source>
</evidence>
<comment type="caution">
    <text evidence="1">The sequence shown here is derived from an EMBL/GenBank/DDBJ whole genome shotgun (WGS) entry which is preliminary data.</text>
</comment>
<accession>A0ACC0WYC0</accession>
<protein>
    <submittedName>
        <fullName evidence="1">Uncharacterized protein</fullName>
    </submittedName>
</protein>
<keyword evidence="2" id="KW-1185">Reference proteome</keyword>
<sequence length="199" mass="22161">MIVWVPHDPVSLLCWVQPNLLFSMTLLHEPGFLGHSEVCQYLIGKHSPPPNFHSVQCTHQSPVSTPLHLHSSFLRTFGSTQQSPFSSQSTVHTVSRLHSPSSDLHSPHSTPTKQGHACQQSPQQPTLTQQSPLSPLSHFLNHSCPRLKMVEENGYWVSCLEFLGTTHWVLGIGSHFIATTYWVLGFLPRVSGELESENG</sequence>
<dbReference type="EMBL" id="CM047750">
    <property type="protein sequence ID" value="KAJ0007261.1"/>
    <property type="molecule type" value="Genomic_DNA"/>
</dbReference>
<dbReference type="Proteomes" id="UP001163603">
    <property type="component" value="Chromosome 15"/>
</dbReference>
<proteinExistence type="predicted"/>
<name>A0ACC0WYC0_9ROSI</name>
<gene>
    <name evidence="1" type="ORF">Pint_29690</name>
</gene>
<reference evidence="2" key="1">
    <citation type="journal article" date="2023" name="G3 (Bethesda)">
        <title>Genome assembly and association tests identify interacting loci associated with vigor, precocity, and sex in interspecific pistachio rootstocks.</title>
        <authorList>
            <person name="Palmer W."/>
            <person name="Jacygrad E."/>
            <person name="Sagayaradj S."/>
            <person name="Cavanaugh K."/>
            <person name="Han R."/>
            <person name="Bertier L."/>
            <person name="Beede B."/>
            <person name="Kafkas S."/>
            <person name="Golino D."/>
            <person name="Preece J."/>
            <person name="Michelmore R."/>
        </authorList>
    </citation>
    <scope>NUCLEOTIDE SEQUENCE [LARGE SCALE GENOMIC DNA]</scope>
</reference>
<organism evidence="1 2">
    <name type="scientific">Pistacia integerrima</name>
    <dbReference type="NCBI Taxonomy" id="434235"/>
    <lineage>
        <taxon>Eukaryota</taxon>
        <taxon>Viridiplantae</taxon>
        <taxon>Streptophyta</taxon>
        <taxon>Embryophyta</taxon>
        <taxon>Tracheophyta</taxon>
        <taxon>Spermatophyta</taxon>
        <taxon>Magnoliopsida</taxon>
        <taxon>eudicotyledons</taxon>
        <taxon>Gunneridae</taxon>
        <taxon>Pentapetalae</taxon>
        <taxon>rosids</taxon>
        <taxon>malvids</taxon>
        <taxon>Sapindales</taxon>
        <taxon>Anacardiaceae</taxon>
        <taxon>Pistacia</taxon>
    </lineage>
</organism>